<reference evidence="12" key="1">
    <citation type="submission" date="2020-06" db="EMBL/GenBank/DDBJ databases">
        <authorList>
            <person name="Li T."/>
            <person name="Hu X."/>
            <person name="Zhang T."/>
            <person name="Song X."/>
            <person name="Zhang H."/>
            <person name="Dai N."/>
            <person name="Sheng W."/>
            <person name="Hou X."/>
            <person name="Wei L."/>
        </authorList>
    </citation>
    <scope>NUCLEOTIDE SEQUENCE</scope>
    <source>
        <strain evidence="12">KEN1</strain>
        <tissue evidence="12">Leaf</tissue>
    </source>
</reference>
<evidence type="ECO:0000256" key="6">
    <source>
        <dbReference type="ARBA" id="ARBA00023163"/>
    </source>
</evidence>
<dbReference type="PROSITE" id="PS01361">
    <property type="entry name" value="ZF_DOF_1"/>
    <property type="match status" value="1"/>
</dbReference>
<name>A0AAW2WAH2_9LAMI</name>
<feature type="domain" description="Dof-type" evidence="11">
    <location>
        <begin position="52"/>
        <end position="106"/>
    </location>
</feature>
<keyword evidence="7 8" id="KW-0539">Nucleus</keyword>
<dbReference type="InterPro" id="IPR045174">
    <property type="entry name" value="Dof"/>
</dbReference>
<evidence type="ECO:0000256" key="5">
    <source>
        <dbReference type="ARBA" id="ARBA00023125"/>
    </source>
</evidence>
<keyword evidence="4 9" id="KW-0805">Transcription regulation</keyword>
<dbReference type="PANTHER" id="PTHR31992:SF312">
    <property type="entry name" value="DOF ZINC FINGER PROTEIN DOF1.6"/>
    <property type="match status" value="1"/>
</dbReference>
<comment type="caution">
    <text evidence="12">The sequence shown here is derived from an EMBL/GenBank/DDBJ whole genome shotgun (WGS) entry which is preliminary data.</text>
</comment>
<keyword evidence="1 9" id="KW-0479">Metal-binding</keyword>
<organism evidence="12">
    <name type="scientific">Sesamum latifolium</name>
    <dbReference type="NCBI Taxonomy" id="2727402"/>
    <lineage>
        <taxon>Eukaryota</taxon>
        <taxon>Viridiplantae</taxon>
        <taxon>Streptophyta</taxon>
        <taxon>Embryophyta</taxon>
        <taxon>Tracheophyta</taxon>
        <taxon>Spermatophyta</taxon>
        <taxon>Magnoliopsida</taxon>
        <taxon>eudicotyledons</taxon>
        <taxon>Gunneridae</taxon>
        <taxon>Pentapetalae</taxon>
        <taxon>asterids</taxon>
        <taxon>lamiids</taxon>
        <taxon>Lamiales</taxon>
        <taxon>Pedaliaceae</taxon>
        <taxon>Sesamum</taxon>
    </lineage>
</organism>
<evidence type="ECO:0000256" key="1">
    <source>
        <dbReference type="ARBA" id="ARBA00022723"/>
    </source>
</evidence>
<protein>
    <recommendedName>
        <fullName evidence="9">Dof zinc finger protein</fullName>
    </recommendedName>
</protein>
<feature type="compositionally biased region" description="Basic and acidic residues" evidence="10">
    <location>
        <begin position="132"/>
        <end position="144"/>
    </location>
</feature>
<dbReference type="PROSITE" id="PS50884">
    <property type="entry name" value="ZF_DOF_2"/>
    <property type="match status" value="1"/>
</dbReference>
<evidence type="ECO:0000256" key="9">
    <source>
        <dbReference type="RuleBase" id="RU369094"/>
    </source>
</evidence>
<dbReference type="Pfam" id="PF02701">
    <property type="entry name" value="Zn_ribbon_Dof"/>
    <property type="match status" value="1"/>
</dbReference>
<keyword evidence="5 8" id="KW-0238">DNA-binding</keyword>
<evidence type="ECO:0000313" key="12">
    <source>
        <dbReference type="EMBL" id="KAL0438643.1"/>
    </source>
</evidence>
<proteinExistence type="predicted"/>
<keyword evidence="3 9" id="KW-0862">Zinc</keyword>
<accession>A0AAW2WAH2</accession>
<gene>
    <name evidence="12" type="ORF">Slati_2347300</name>
</gene>
<dbReference type="GO" id="GO:0003677">
    <property type="term" value="F:DNA binding"/>
    <property type="evidence" value="ECO:0007669"/>
    <property type="project" value="UniProtKB-UniRule"/>
</dbReference>
<dbReference type="InterPro" id="IPR003851">
    <property type="entry name" value="Znf_Dof"/>
</dbReference>
<evidence type="ECO:0000256" key="7">
    <source>
        <dbReference type="ARBA" id="ARBA00023242"/>
    </source>
</evidence>
<dbReference type="GO" id="GO:0005634">
    <property type="term" value="C:nucleus"/>
    <property type="evidence" value="ECO:0007669"/>
    <property type="project" value="UniProtKB-SubCell"/>
</dbReference>
<comment type="subcellular location">
    <subcellularLocation>
        <location evidence="8 9">Nucleus</location>
    </subcellularLocation>
</comment>
<evidence type="ECO:0000259" key="11">
    <source>
        <dbReference type="PROSITE" id="PS50884"/>
    </source>
</evidence>
<dbReference type="PANTHER" id="PTHR31992">
    <property type="entry name" value="DOF ZINC FINGER PROTEIN DOF1.4-RELATED"/>
    <property type="match status" value="1"/>
</dbReference>
<evidence type="ECO:0000256" key="8">
    <source>
        <dbReference type="PROSITE-ProRule" id="PRU00071"/>
    </source>
</evidence>
<dbReference type="EMBL" id="JACGWN010000008">
    <property type="protein sequence ID" value="KAL0438643.1"/>
    <property type="molecule type" value="Genomic_DNA"/>
</dbReference>
<sequence length="261" mass="27829">MDSLLNTSLSPEPITKHHFTPIPQPNTPEVVSDSAHPRLSRYQSRPPDPEQLPCPRCDSTNTKFCYYNNYNLSQPRHFCKSCRRYWTRGGALRNVPVGGGTRKAASSNKRHRIATTPTPPASTTTSNLVSSSKDDDVTGQTRRPERVASNLGSVLCSGSIQGAPAAKPVNLTPWWSTSSTVMGVECGFLPLNGYGLGLASGLGYGHGVLDWPMEQGAVAVAVESPGCNTWQVGGGGEGGVAEGDYFSWPDLAISTPGKALK</sequence>
<evidence type="ECO:0000256" key="2">
    <source>
        <dbReference type="ARBA" id="ARBA00022771"/>
    </source>
</evidence>
<feature type="region of interest" description="Disordered" evidence="10">
    <location>
        <begin position="1"/>
        <end position="54"/>
    </location>
</feature>
<keyword evidence="2 8" id="KW-0863">Zinc-finger</keyword>
<keyword evidence="6 9" id="KW-0804">Transcription</keyword>
<dbReference type="AlphaFoldDB" id="A0AAW2WAH2"/>
<reference evidence="12" key="2">
    <citation type="journal article" date="2024" name="Plant">
        <title>Genomic evolution and insights into agronomic trait innovations of Sesamum species.</title>
        <authorList>
            <person name="Miao H."/>
            <person name="Wang L."/>
            <person name="Qu L."/>
            <person name="Liu H."/>
            <person name="Sun Y."/>
            <person name="Le M."/>
            <person name="Wang Q."/>
            <person name="Wei S."/>
            <person name="Zheng Y."/>
            <person name="Lin W."/>
            <person name="Duan Y."/>
            <person name="Cao H."/>
            <person name="Xiong S."/>
            <person name="Wang X."/>
            <person name="Wei L."/>
            <person name="Li C."/>
            <person name="Ma Q."/>
            <person name="Ju M."/>
            <person name="Zhao R."/>
            <person name="Li G."/>
            <person name="Mu C."/>
            <person name="Tian Q."/>
            <person name="Mei H."/>
            <person name="Zhang T."/>
            <person name="Gao T."/>
            <person name="Zhang H."/>
        </authorList>
    </citation>
    <scope>NUCLEOTIDE SEQUENCE</scope>
    <source>
        <strain evidence="12">KEN1</strain>
    </source>
</reference>
<comment type="function">
    <text evidence="9">Transcription factor that binds specifically to a 5'-AA[AG]G-3' consensus core sequence.</text>
</comment>
<evidence type="ECO:0000256" key="3">
    <source>
        <dbReference type="ARBA" id="ARBA00022833"/>
    </source>
</evidence>
<dbReference type="GO" id="GO:0008270">
    <property type="term" value="F:zinc ion binding"/>
    <property type="evidence" value="ECO:0007669"/>
    <property type="project" value="UniProtKB-KW"/>
</dbReference>
<evidence type="ECO:0000256" key="4">
    <source>
        <dbReference type="ARBA" id="ARBA00023015"/>
    </source>
</evidence>
<evidence type="ECO:0000256" key="10">
    <source>
        <dbReference type="SAM" id="MobiDB-lite"/>
    </source>
</evidence>
<feature type="region of interest" description="Disordered" evidence="10">
    <location>
        <begin position="97"/>
        <end position="144"/>
    </location>
</feature>
<feature type="compositionally biased region" description="Polar residues" evidence="10">
    <location>
        <begin position="1"/>
        <end position="10"/>
    </location>
</feature>
<dbReference type="GO" id="GO:0003700">
    <property type="term" value="F:DNA-binding transcription factor activity"/>
    <property type="evidence" value="ECO:0007669"/>
    <property type="project" value="UniProtKB-UniRule"/>
</dbReference>